<dbReference type="SUPFAM" id="SSF54001">
    <property type="entry name" value="Cysteine proteinases"/>
    <property type="match status" value="1"/>
</dbReference>
<evidence type="ECO:0000256" key="1">
    <source>
        <dbReference type="SAM" id="MobiDB-lite"/>
    </source>
</evidence>
<reference evidence="3" key="3">
    <citation type="submission" date="2025-08" db="UniProtKB">
        <authorList>
            <consortium name="Ensembl"/>
        </authorList>
    </citation>
    <scope>IDENTIFICATION</scope>
    <source>
        <strain evidence="3">JP 163 A</strain>
    </source>
</reference>
<dbReference type="Ensembl" id="ENSXMAT00000023784.1">
    <property type="protein sequence ID" value="ENSXMAP00000030579.1"/>
    <property type="gene ID" value="ENSXMAG00000024583.1"/>
</dbReference>
<feature type="compositionally biased region" description="Basic and acidic residues" evidence="1">
    <location>
        <begin position="137"/>
        <end position="146"/>
    </location>
</feature>
<feature type="region of interest" description="Disordered" evidence="1">
    <location>
        <begin position="105"/>
        <end position="169"/>
    </location>
</feature>
<reference evidence="4" key="1">
    <citation type="submission" date="2012-01" db="EMBL/GenBank/DDBJ databases">
        <authorList>
            <person name="Walter R."/>
            <person name="Schartl M."/>
            <person name="Warren W."/>
        </authorList>
    </citation>
    <scope>NUCLEOTIDE SEQUENCE [LARGE SCALE GENOMIC DNA]</scope>
    <source>
        <strain evidence="4">JP 163 A</strain>
    </source>
</reference>
<dbReference type="InterPro" id="IPR056564">
    <property type="entry name" value="Ig-like_KY"/>
</dbReference>
<proteinExistence type="predicted"/>
<dbReference type="Gene3D" id="3.10.620.30">
    <property type="match status" value="1"/>
</dbReference>
<evidence type="ECO:0000313" key="3">
    <source>
        <dbReference type="Ensembl" id="ENSXMAP00000030579.1"/>
    </source>
</evidence>
<dbReference type="GeneTree" id="ENSGT00940000165596"/>
<reference evidence="3" key="4">
    <citation type="submission" date="2025-09" db="UniProtKB">
        <authorList>
            <consortium name="Ensembl"/>
        </authorList>
    </citation>
    <scope>IDENTIFICATION</scope>
    <source>
        <strain evidence="3">JP 163 A</strain>
    </source>
</reference>
<dbReference type="STRING" id="8083.ENSXMAP00000030579"/>
<dbReference type="CTD" id="339855"/>
<dbReference type="Pfam" id="PF23265">
    <property type="entry name" value="Ig-like_KY"/>
    <property type="match status" value="3"/>
</dbReference>
<evidence type="ECO:0000313" key="4">
    <source>
        <dbReference type="Proteomes" id="UP000002852"/>
    </source>
</evidence>
<dbReference type="GO" id="GO:0005737">
    <property type="term" value="C:cytoplasm"/>
    <property type="evidence" value="ECO:0007669"/>
    <property type="project" value="TreeGrafter"/>
</dbReference>
<dbReference type="InterPro" id="IPR038765">
    <property type="entry name" value="Papain-like_cys_pep_sf"/>
</dbReference>
<dbReference type="InParanoid" id="A0A3B5QGB0"/>
<dbReference type="PANTHER" id="PTHR46333">
    <property type="entry name" value="CYTOKINESIS PROTEIN 3"/>
    <property type="match status" value="1"/>
</dbReference>
<dbReference type="SMART" id="SM00460">
    <property type="entry name" value="TGc"/>
    <property type="match status" value="1"/>
</dbReference>
<dbReference type="InterPro" id="IPR052557">
    <property type="entry name" value="CAP/Cytokinesis_protein"/>
</dbReference>
<dbReference type="KEGG" id="xma:102231133"/>
<feature type="domain" description="Transglutaminase-like" evidence="2">
    <location>
        <begin position="251"/>
        <end position="320"/>
    </location>
</feature>
<dbReference type="OMA" id="MTFDIKQ"/>
<dbReference type="GeneID" id="102231133"/>
<dbReference type="PANTHER" id="PTHR46333:SF4">
    <property type="entry name" value="TRANSGLUTAMINASE-LIKE DOMAIN-CONTAINING PROTEIN"/>
    <property type="match status" value="1"/>
</dbReference>
<organism evidence="3 4">
    <name type="scientific">Xiphophorus maculatus</name>
    <name type="common">Southern platyfish</name>
    <name type="synonym">Platypoecilus maculatus</name>
    <dbReference type="NCBI Taxonomy" id="8083"/>
    <lineage>
        <taxon>Eukaryota</taxon>
        <taxon>Metazoa</taxon>
        <taxon>Chordata</taxon>
        <taxon>Craniata</taxon>
        <taxon>Vertebrata</taxon>
        <taxon>Euteleostomi</taxon>
        <taxon>Actinopterygii</taxon>
        <taxon>Neopterygii</taxon>
        <taxon>Teleostei</taxon>
        <taxon>Neoteleostei</taxon>
        <taxon>Acanthomorphata</taxon>
        <taxon>Ovalentaria</taxon>
        <taxon>Atherinomorphae</taxon>
        <taxon>Cyprinodontiformes</taxon>
        <taxon>Poeciliidae</taxon>
        <taxon>Poeciliinae</taxon>
        <taxon>Xiphophorus</taxon>
    </lineage>
</organism>
<reference evidence="4" key="2">
    <citation type="journal article" date="2013" name="Nat. Genet.">
        <title>The genome of the platyfish, Xiphophorus maculatus, provides insights into evolutionary adaptation and several complex traits.</title>
        <authorList>
            <person name="Schartl M."/>
            <person name="Walter R.B."/>
            <person name="Shen Y."/>
            <person name="Garcia T."/>
            <person name="Catchen J."/>
            <person name="Amores A."/>
            <person name="Braasch I."/>
            <person name="Chalopin D."/>
            <person name="Volff J.N."/>
            <person name="Lesch K.P."/>
            <person name="Bisazza A."/>
            <person name="Minx P."/>
            <person name="Hillier L."/>
            <person name="Wilson R.K."/>
            <person name="Fuerstenberg S."/>
            <person name="Boore J."/>
            <person name="Searle S."/>
            <person name="Postlethwait J.H."/>
            <person name="Warren W.C."/>
        </authorList>
    </citation>
    <scope>NUCLEOTIDE SEQUENCE [LARGE SCALE GENOMIC DNA]</scope>
    <source>
        <strain evidence="4">JP 163 A</strain>
    </source>
</reference>
<name>A0A3B5QGB0_XIPMA</name>
<sequence length="843" mass="94009">MSAEVSLHKFSFPFACPVSRSSQDKVTQKVPVLVKSPKVHKLKENPTLGEENRVTVVQAFVNNEDRALESTKPPDGGDTVAARPCVGPEASQNAMVARQSVAENLRVEGEDQRPAAKRQLSSESAAKSITAVKKSALRKEPNEQKHLHQKAQLGQGGGVKAALPGKRKRRKDLFKSSEVFHRLDSHVIRAGEELKLKRVYDVKTIVQSVTQGCRNELEQLRTIWVWLCNNIEYDVSGYLGHTEKLSSPEEVIAAGRGVCCGYSSLCTEMCREVGIECQEVPGHSKGIGYRQGHSLKNVKSDHLWNAVLLGGEWFLLDACWGAGRVDMQHESFVKRFDDFYFLTDPEEFIDSHFPDEEKWQLLDKPISIEEFEQRVFKTSAFFTMGLSLISPLHYHIVTDDGEATISLGFSKLTTFTYEITQHQDLLHCGALEQKESINSSFGLLTVSHRCMKLQLLPPESDTYDVKLFARSGNTTTPLVWVCSFTVECPNPRATEDMPENPFLSWGLQPFAGSLGVIGSSQNSEVAEVEDGVFDLVLKTCRSLTVLCELVHPQMEGAVARCCLATQIQPDTLTCYVLCPFHGFYRLSLFVRDYDKTEDKFQNAANYLLHCKEKVVGLEELFPPNLGSACGPGTRTAKAGLSRFSHNSAIVSTQQGKCNLTFHNQQDLDLHYVLSKENISSNFPLSRYVFCTYTDRKVTVSLSLPEAGVYRLGLYARITTGGDFSPMCDFVLRNNSPQIRPPFPCVYSAWGKGCVLFEPRVGLLEPLSWVLFRVRVPGALRVSVVGESRTDLKLNKTRVWEGEVFSGNSLQQLKLAASLGDSSEMSVLMMFDVKQLQPEDANKD</sequence>
<dbReference type="AlphaFoldDB" id="A0A3B5QGB0"/>
<dbReference type="Proteomes" id="UP000002852">
    <property type="component" value="Unassembled WGS sequence"/>
</dbReference>
<evidence type="ECO:0000259" key="2">
    <source>
        <dbReference type="SMART" id="SM00460"/>
    </source>
</evidence>
<dbReference type="Pfam" id="PF01841">
    <property type="entry name" value="Transglut_core"/>
    <property type="match status" value="1"/>
</dbReference>
<feature type="compositionally biased region" description="Basic and acidic residues" evidence="1">
    <location>
        <begin position="105"/>
        <end position="114"/>
    </location>
</feature>
<dbReference type="InterPro" id="IPR002931">
    <property type="entry name" value="Transglutaminase-like"/>
</dbReference>
<protein>
    <submittedName>
        <fullName evidence="3">Kyphoscoliosis peptidase</fullName>
    </submittedName>
</protein>
<keyword evidence="4" id="KW-1185">Reference proteome</keyword>
<dbReference type="RefSeq" id="XP_005816131.1">
    <property type="nucleotide sequence ID" value="XM_005816074.2"/>
</dbReference>
<accession>A0A3B5QGB0</accession>
<dbReference type="OrthoDB" id="6129702at2759"/>